<organism evidence="6 7">
    <name type="scientific">Paraglomus brasilianum</name>
    <dbReference type="NCBI Taxonomy" id="144538"/>
    <lineage>
        <taxon>Eukaryota</taxon>
        <taxon>Fungi</taxon>
        <taxon>Fungi incertae sedis</taxon>
        <taxon>Mucoromycota</taxon>
        <taxon>Glomeromycotina</taxon>
        <taxon>Glomeromycetes</taxon>
        <taxon>Paraglomerales</taxon>
        <taxon>Paraglomeraceae</taxon>
        <taxon>Paraglomus</taxon>
    </lineage>
</organism>
<comment type="function">
    <text evidence="4">May be a heme chaperone, appears to bind heme. Homologous bacterial proteins do not have oxygen-independent coproporphyrinogen-III oxidase activity. Binds 1 [4Fe-4S] cluster. The cluster is coordinated with 3 cysteines and an exchangeable S-adenosyl-L-methionine.</text>
</comment>
<sequence length="310" mass="34791">MAYLSELSHFIQEAGFKNKKVHSVYFGGGTPSLAKPSNIEAILNKIACLCDLSLQTEITIEANPTSIETESLSNFQSVGINRLSLGLQSLNDKALTALGRDHTSREGLQALEVAKKVFAGNVNIDLIFARMNQTPEEWQKELQHALKLADNHISLYELMVKSGTPLYNAYRQGKYILPKPEKVANMYETAVKLSDRHGFVQYEVSNFMRNNKYSHHNSGYWAGLDYLGIGPGAHGRITDPISGIRKRMYNILSPDEWMSQCKDTGHGLRKSVVLSLHEVKDELIVFSLRSKMGMSCEQFRKFCGGQELEE</sequence>
<dbReference type="SUPFAM" id="SSF102114">
    <property type="entry name" value="Radical SAM enzymes"/>
    <property type="match status" value="1"/>
</dbReference>
<feature type="domain" description="Radical SAM core" evidence="5">
    <location>
        <begin position="1"/>
        <end position="200"/>
    </location>
</feature>
<dbReference type="GO" id="GO:0004109">
    <property type="term" value="F:coproporphyrinogen oxidase activity"/>
    <property type="evidence" value="ECO:0007669"/>
    <property type="project" value="InterPro"/>
</dbReference>
<dbReference type="PANTHER" id="PTHR13932:SF5">
    <property type="entry name" value="RADICAL S-ADENOSYL METHIONINE DOMAIN-CONTAINING PROTEIN 1, MITOCHONDRIAL"/>
    <property type="match status" value="1"/>
</dbReference>
<dbReference type="OrthoDB" id="431409at2759"/>
<evidence type="ECO:0000313" key="7">
    <source>
        <dbReference type="Proteomes" id="UP000789739"/>
    </source>
</evidence>
<evidence type="ECO:0000259" key="5">
    <source>
        <dbReference type="PROSITE" id="PS51918"/>
    </source>
</evidence>
<dbReference type="InterPro" id="IPR034505">
    <property type="entry name" value="Coproporphyrinogen-III_oxidase"/>
</dbReference>
<comment type="caution">
    <text evidence="6">The sequence shown here is derived from an EMBL/GenBank/DDBJ whole genome shotgun (WGS) entry which is preliminary data.</text>
</comment>
<name>A0A9N9CPC6_9GLOM</name>
<dbReference type="GO" id="GO:0006779">
    <property type="term" value="P:porphyrin-containing compound biosynthetic process"/>
    <property type="evidence" value="ECO:0007669"/>
    <property type="project" value="InterPro"/>
</dbReference>
<dbReference type="PROSITE" id="PS51918">
    <property type="entry name" value="RADICAL_SAM"/>
    <property type="match status" value="1"/>
</dbReference>
<evidence type="ECO:0000256" key="4">
    <source>
        <dbReference type="ARBA" id="ARBA00045130"/>
    </source>
</evidence>
<dbReference type="PANTHER" id="PTHR13932">
    <property type="entry name" value="COPROPORPHYRINIGEN III OXIDASE"/>
    <property type="match status" value="1"/>
</dbReference>
<dbReference type="InterPro" id="IPR058240">
    <property type="entry name" value="rSAM_sf"/>
</dbReference>
<dbReference type="EMBL" id="CAJVPI010001387">
    <property type="protein sequence ID" value="CAG8610314.1"/>
    <property type="molecule type" value="Genomic_DNA"/>
</dbReference>
<dbReference type="Gene3D" id="3.30.750.200">
    <property type="match status" value="1"/>
</dbReference>
<dbReference type="GO" id="GO:0051539">
    <property type="term" value="F:4 iron, 4 sulfur cluster binding"/>
    <property type="evidence" value="ECO:0007669"/>
    <property type="project" value="InterPro"/>
</dbReference>
<comment type="similarity">
    <text evidence="1">Belongs to the anaerobic coproporphyrinogen-III oxidase family. HemW subfamily.</text>
</comment>
<dbReference type="InterPro" id="IPR007197">
    <property type="entry name" value="rSAM"/>
</dbReference>
<reference evidence="6" key="1">
    <citation type="submission" date="2021-06" db="EMBL/GenBank/DDBJ databases">
        <authorList>
            <person name="Kallberg Y."/>
            <person name="Tangrot J."/>
            <person name="Rosling A."/>
        </authorList>
    </citation>
    <scope>NUCLEOTIDE SEQUENCE</scope>
    <source>
        <strain evidence="6">BR232B</strain>
    </source>
</reference>
<dbReference type="SMART" id="SM00729">
    <property type="entry name" value="Elp3"/>
    <property type="match status" value="1"/>
</dbReference>
<dbReference type="Proteomes" id="UP000789739">
    <property type="component" value="Unassembled WGS sequence"/>
</dbReference>
<dbReference type="AlphaFoldDB" id="A0A9N9CPC6"/>
<evidence type="ECO:0000256" key="1">
    <source>
        <dbReference type="ARBA" id="ARBA00006100"/>
    </source>
</evidence>
<evidence type="ECO:0000256" key="3">
    <source>
        <dbReference type="ARBA" id="ARBA00033094"/>
    </source>
</evidence>
<evidence type="ECO:0000256" key="2">
    <source>
        <dbReference type="ARBA" id="ARBA00014678"/>
    </source>
</evidence>
<protein>
    <recommendedName>
        <fullName evidence="2">Radical S-adenosyl methionine domain-containing protein 1, mitochondrial</fullName>
    </recommendedName>
    <alternativeName>
        <fullName evidence="3">Putative heme chaperone</fullName>
    </alternativeName>
</protein>
<feature type="non-terminal residue" evidence="6">
    <location>
        <position position="310"/>
    </location>
</feature>
<evidence type="ECO:0000313" key="6">
    <source>
        <dbReference type="EMBL" id="CAG8610314.1"/>
    </source>
</evidence>
<gene>
    <name evidence="6" type="ORF">PBRASI_LOCUS8130</name>
</gene>
<dbReference type="NCBIfam" id="TIGR00539">
    <property type="entry name" value="hemN_rel"/>
    <property type="match status" value="1"/>
</dbReference>
<dbReference type="InterPro" id="IPR006638">
    <property type="entry name" value="Elp3/MiaA/NifB-like_rSAM"/>
</dbReference>
<dbReference type="InterPro" id="IPR004559">
    <property type="entry name" value="HemW-like"/>
</dbReference>
<accession>A0A9N9CPC6</accession>
<dbReference type="GO" id="GO:0005739">
    <property type="term" value="C:mitochondrion"/>
    <property type="evidence" value="ECO:0007669"/>
    <property type="project" value="TreeGrafter"/>
</dbReference>
<proteinExistence type="inferred from homology"/>
<keyword evidence="7" id="KW-1185">Reference proteome</keyword>
<dbReference type="Pfam" id="PF04055">
    <property type="entry name" value="Radical_SAM"/>
    <property type="match status" value="1"/>
</dbReference>